<reference evidence="2 3" key="1">
    <citation type="journal article" date="2016" name="Nat. Commun.">
        <title>Thousands of microbial genomes shed light on interconnected biogeochemical processes in an aquifer system.</title>
        <authorList>
            <person name="Anantharaman K."/>
            <person name="Brown C.T."/>
            <person name="Hug L.A."/>
            <person name="Sharon I."/>
            <person name="Castelle C.J."/>
            <person name="Probst A.J."/>
            <person name="Thomas B.C."/>
            <person name="Singh A."/>
            <person name="Wilkins M.J."/>
            <person name="Karaoz U."/>
            <person name="Brodie E.L."/>
            <person name="Williams K.H."/>
            <person name="Hubbard S.S."/>
            <person name="Banfield J.F."/>
        </authorList>
    </citation>
    <scope>NUCLEOTIDE SEQUENCE [LARGE SCALE GENOMIC DNA]</scope>
</reference>
<dbReference type="Pfam" id="PF00085">
    <property type="entry name" value="Thioredoxin"/>
    <property type="match status" value="1"/>
</dbReference>
<dbReference type="Gene3D" id="3.40.30.10">
    <property type="entry name" value="Glutaredoxin"/>
    <property type="match status" value="1"/>
</dbReference>
<organism evidence="2 3">
    <name type="scientific">Candidatus Buchananbacteria bacterium RIFCSPLOWO2_01_FULL_39_33</name>
    <dbReference type="NCBI Taxonomy" id="1797543"/>
    <lineage>
        <taxon>Bacteria</taxon>
        <taxon>Candidatus Buchananiibacteriota</taxon>
    </lineage>
</organism>
<dbReference type="AlphaFoldDB" id="A0A1G1YKV2"/>
<gene>
    <name evidence="2" type="ORF">A3A02_04340</name>
</gene>
<protein>
    <recommendedName>
        <fullName evidence="1">Thioredoxin domain-containing protein</fullName>
    </recommendedName>
</protein>
<name>A0A1G1YKV2_9BACT</name>
<comment type="caution">
    <text evidence="2">The sequence shown here is derived from an EMBL/GenBank/DDBJ whole genome shotgun (WGS) entry which is preliminary data.</text>
</comment>
<dbReference type="Proteomes" id="UP000177376">
    <property type="component" value="Unassembled WGS sequence"/>
</dbReference>
<evidence type="ECO:0000313" key="2">
    <source>
        <dbReference type="EMBL" id="OGY52939.1"/>
    </source>
</evidence>
<evidence type="ECO:0000259" key="1">
    <source>
        <dbReference type="Pfam" id="PF00085"/>
    </source>
</evidence>
<feature type="domain" description="Thioredoxin" evidence="1">
    <location>
        <begin position="4"/>
        <end position="79"/>
    </location>
</feature>
<sequence length="95" mass="11345">MKILKIGADWCPECVIMRLRWQEIEKQFPDLKTESIDIDKNPAIKKTRNVEDIPTFIFLADDDRELLRLEKLVEIKDLIRIIQENTKTQKHKNNL</sequence>
<dbReference type="EMBL" id="MHIM01000009">
    <property type="protein sequence ID" value="OGY52939.1"/>
    <property type="molecule type" value="Genomic_DNA"/>
</dbReference>
<proteinExistence type="predicted"/>
<dbReference type="InterPro" id="IPR013766">
    <property type="entry name" value="Thioredoxin_domain"/>
</dbReference>
<evidence type="ECO:0000313" key="3">
    <source>
        <dbReference type="Proteomes" id="UP000177376"/>
    </source>
</evidence>
<dbReference type="InterPro" id="IPR036249">
    <property type="entry name" value="Thioredoxin-like_sf"/>
</dbReference>
<accession>A0A1G1YKV2</accession>
<dbReference type="SUPFAM" id="SSF52833">
    <property type="entry name" value="Thioredoxin-like"/>
    <property type="match status" value="1"/>
</dbReference>
<dbReference type="CDD" id="cd02947">
    <property type="entry name" value="TRX_family"/>
    <property type="match status" value="1"/>
</dbReference>